<reference evidence="2 3" key="1">
    <citation type="journal article" date="2013" name="Genome Announc.">
        <title>Draft Genome Sequence of Sphingobium ummariense Strain RL-3, a Hexachlorocyclohexane-Degrading Bacterium.</title>
        <authorList>
            <person name="Kohli P."/>
            <person name="Dua A."/>
            <person name="Sangwan N."/>
            <person name="Oldach P."/>
            <person name="Khurana J.P."/>
            <person name="Lal R."/>
        </authorList>
    </citation>
    <scope>NUCLEOTIDE SEQUENCE [LARGE SCALE GENOMIC DNA]</scope>
    <source>
        <strain evidence="2 3">RL-3</strain>
    </source>
</reference>
<dbReference type="Proteomes" id="UP000015523">
    <property type="component" value="Unassembled WGS sequence"/>
</dbReference>
<dbReference type="InterPro" id="IPR000182">
    <property type="entry name" value="GNAT_dom"/>
</dbReference>
<dbReference type="CDD" id="cd04301">
    <property type="entry name" value="NAT_SF"/>
    <property type="match status" value="1"/>
</dbReference>
<evidence type="ECO:0000313" key="3">
    <source>
        <dbReference type="Proteomes" id="UP000015523"/>
    </source>
</evidence>
<accession>T0IY68</accession>
<feature type="domain" description="N-acetyltransferase" evidence="1">
    <location>
        <begin position="99"/>
        <end position="227"/>
    </location>
</feature>
<dbReference type="SUPFAM" id="SSF55729">
    <property type="entry name" value="Acyl-CoA N-acyltransferases (Nat)"/>
    <property type="match status" value="1"/>
</dbReference>
<dbReference type="EMBL" id="AUWY01000118">
    <property type="protein sequence ID" value="EQB30671.1"/>
    <property type="molecule type" value="Genomic_DNA"/>
</dbReference>
<organism evidence="2 3">
    <name type="scientific">Sphingobium ummariense RL-3</name>
    <dbReference type="NCBI Taxonomy" id="1346791"/>
    <lineage>
        <taxon>Bacteria</taxon>
        <taxon>Pseudomonadati</taxon>
        <taxon>Pseudomonadota</taxon>
        <taxon>Alphaproteobacteria</taxon>
        <taxon>Sphingomonadales</taxon>
        <taxon>Sphingomonadaceae</taxon>
        <taxon>Sphingobium</taxon>
    </lineage>
</organism>
<evidence type="ECO:0000313" key="2">
    <source>
        <dbReference type="EMBL" id="EQB30671.1"/>
    </source>
</evidence>
<protein>
    <recommendedName>
        <fullName evidence="1">N-acetyltransferase domain-containing protein</fullName>
    </recommendedName>
</protein>
<name>T0IY68_9SPHN</name>
<sequence length="227" mass="24742">MPSFVPLDRPVWNALQSGWSALSEGGHLARRIDPLYGPFGAAADSSPQAQEALAALVPPGGELWIVERDPIAAPPGTRILREARLAQMVAEDIRGDTDLEPLVLTEDDAAEMRALALMTKPGPFHPLTHRLGRFIGIRENGRLAAMAGERMRLPGLAEVSGVCTHPDHRGRGHAKALMRIVARAMLERDEIPFLHAYADHGATIALYETLGFRVRAEMHMMVVARDG</sequence>
<dbReference type="AlphaFoldDB" id="T0IY68"/>
<dbReference type="PATRIC" id="fig|1346791.3.peg.3506"/>
<evidence type="ECO:0000259" key="1">
    <source>
        <dbReference type="PROSITE" id="PS51186"/>
    </source>
</evidence>
<dbReference type="InterPro" id="IPR016181">
    <property type="entry name" value="Acyl_CoA_acyltransferase"/>
</dbReference>
<dbReference type="Pfam" id="PF08445">
    <property type="entry name" value="FR47"/>
    <property type="match status" value="1"/>
</dbReference>
<proteinExistence type="predicted"/>
<dbReference type="InterPro" id="IPR013653">
    <property type="entry name" value="GCN5-like_dom"/>
</dbReference>
<dbReference type="OrthoDB" id="9797456at2"/>
<comment type="caution">
    <text evidence="2">The sequence shown here is derived from an EMBL/GenBank/DDBJ whole genome shotgun (WGS) entry which is preliminary data.</text>
</comment>
<dbReference type="GO" id="GO:0016747">
    <property type="term" value="F:acyltransferase activity, transferring groups other than amino-acyl groups"/>
    <property type="evidence" value="ECO:0007669"/>
    <property type="project" value="InterPro"/>
</dbReference>
<keyword evidence="3" id="KW-1185">Reference proteome</keyword>
<dbReference type="Gene3D" id="3.40.630.30">
    <property type="match status" value="1"/>
</dbReference>
<dbReference type="STRING" id="1346791.M529_18180"/>
<gene>
    <name evidence="2" type="ORF">M529_18180</name>
</gene>
<dbReference type="PROSITE" id="PS51186">
    <property type="entry name" value="GNAT"/>
    <property type="match status" value="1"/>
</dbReference>
<dbReference type="RefSeq" id="WP_021319257.1">
    <property type="nucleotide sequence ID" value="NZ_AUWY01000118.1"/>
</dbReference>
<dbReference type="eggNOG" id="COG3393">
    <property type="taxonomic scope" value="Bacteria"/>
</dbReference>